<sequence>MDSNSAGSSLDSLISSFNARISNLQELVIARNMYPASSIADLSAVDATVSAMELQVQAIKDRLREEIEAIPKTKAHSHFNCFYITFYFF</sequence>
<dbReference type="AlphaFoldDB" id="A0A6A4PNL4"/>
<organism evidence="1 2">
    <name type="scientific">Lupinus albus</name>
    <name type="common">White lupine</name>
    <name type="synonym">Lupinus termis</name>
    <dbReference type="NCBI Taxonomy" id="3870"/>
    <lineage>
        <taxon>Eukaryota</taxon>
        <taxon>Viridiplantae</taxon>
        <taxon>Streptophyta</taxon>
        <taxon>Embryophyta</taxon>
        <taxon>Tracheophyta</taxon>
        <taxon>Spermatophyta</taxon>
        <taxon>Magnoliopsida</taxon>
        <taxon>eudicotyledons</taxon>
        <taxon>Gunneridae</taxon>
        <taxon>Pentapetalae</taxon>
        <taxon>rosids</taxon>
        <taxon>fabids</taxon>
        <taxon>Fabales</taxon>
        <taxon>Fabaceae</taxon>
        <taxon>Papilionoideae</taxon>
        <taxon>50 kb inversion clade</taxon>
        <taxon>genistoids sensu lato</taxon>
        <taxon>core genistoids</taxon>
        <taxon>Genisteae</taxon>
        <taxon>Lupinus</taxon>
    </lineage>
</organism>
<evidence type="ECO:0000313" key="1">
    <source>
        <dbReference type="EMBL" id="KAE9603201.1"/>
    </source>
</evidence>
<reference evidence="2" key="1">
    <citation type="journal article" date="2020" name="Nat. Commun.">
        <title>Genome sequence of the cluster root forming white lupin.</title>
        <authorList>
            <person name="Hufnagel B."/>
            <person name="Marques A."/>
            <person name="Soriano A."/>
            <person name="Marques L."/>
            <person name="Divol F."/>
            <person name="Doumas P."/>
            <person name="Sallet E."/>
            <person name="Mancinotti D."/>
            <person name="Carrere S."/>
            <person name="Marande W."/>
            <person name="Arribat S."/>
            <person name="Keller J."/>
            <person name="Huneau C."/>
            <person name="Blein T."/>
            <person name="Aime D."/>
            <person name="Laguerre M."/>
            <person name="Taylor J."/>
            <person name="Schubert V."/>
            <person name="Nelson M."/>
            <person name="Geu-Flores F."/>
            <person name="Crespi M."/>
            <person name="Gallardo-Guerrero K."/>
            <person name="Delaux P.-M."/>
            <person name="Salse J."/>
            <person name="Berges H."/>
            <person name="Guyot R."/>
            <person name="Gouzy J."/>
            <person name="Peret B."/>
        </authorList>
    </citation>
    <scope>NUCLEOTIDE SEQUENCE [LARGE SCALE GENOMIC DNA]</scope>
    <source>
        <strain evidence="2">cv. Amiga</strain>
    </source>
</reference>
<dbReference type="GO" id="GO:0000940">
    <property type="term" value="C:outer kinetochore"/>
    <property type="evidence" value="ECO:0007669"/>
    <property type="project" value="TreeGrafter"/>
</dbReference>
<dbReference type="GO" id="GO:0051301">
    <property type="term" value="P:cell division"/>
    <property type="evidence" value="ECO:0007669"/>
    <property type="project" value="InterPro"/>
</dbReference>
<dbReference type="OrthoDB" id="5962at2759"/>
<keyword evidence="2" id="KW-1185">Reference proteome</keyword>
<dbReference type="GO" id="GO:0007059">
    <property type="term" value="P:chromosome segregation"/>
    <property type="evidence" value="ECO:0007669"/>
    <property type="project" value="InterPro"/>
</dbReference>
<dbReference type="GO" id="GO:0008017">
    <property type="term" value="F:microtubule binding"/>
    <property type="evidence" value="ECO:0007669"/>
    <property type="project" value="InterPro"/>
</dbReference>
<accession>A0A6A4PNL4</accession>
<dbReference type="EMBL" id="WOCE01000012">
    <property type="protein sequence ID" value="KAE9603201.1"/>
    <property type="molecule type" value="Genomic_DNA"/>
</dbReference>
<dbReference type="Proteomes" id="UP000447434">
    <property type="component" value="Chromosome 12"/>
</dbReference>
<dbReference type="GO" id="GO:0005876">
    <property type="term" value="C:spindle microtubule"/>
    <property type="evidence" value="ECO:0007669"/>
    <property type="project" value="TreeGrafter"/>
</dbReference>
<dbReference type="GO" id="GO:0000278">
    <property type="term" value="P:mitotic cell cycle"/>
    <property type="evidence" value="ECO:0007669"/>
    <property type="project" value="TreeGrafter"/>
</dbReference>
<dbReference type="Pfam" id="PF07160">
    <property type="entry name" value="SKA1"/>
    <property type="match status" value="1"/>
</dbReference>
<dbReference type="InterPro" id="IPR009829">
    <property type="entry name" value="SKA1"/>
</dbReference>
<proteinExistence type="predicted"/>
<dbReference type="GO" id="GO:0031110">
    <property type="term" value="P:regulation of microtubule polymerization or depolymerization"/>
    <property type="evidence" value="ECO:0007669"/>
    <property type="project" value="TreeGrafter"/>
</dbReference>
<dbReference type="GO" id="GO:0072686">
    <property type="term" value="C:mitotic spindle"/>
    <property type="evidence" value="ECO:0007669"/>
    <property type="project" value="TreeGrafter"/>
</dbReference>
<name>A0A6A4PNL4_LUPAL</name>
<evidence type="ECO:0000313" key="2">
    <source>
        <dbReference type="Proteomes" id="UP000447434"/>
    </source>
</evidence>
<protein>
    <submittedName>
        <fullName evidence="1">Putative spindle and kinetochore-associated protein</fullName>
    </submittedName>
</protein>
<gene>
    <name evidence="1" type="ORF">Lalb_Chr12g0208011</name>
</gene>
<comment type="caution">
    <text evidence="1">The sequence shown here is derived from an EMBL/GenBank/DDBJ whole genome shotgun (WGS) entry which is preliminary data.</text>
</comment>
<dbReference type="PANTHER" id="PTHR28573">
    <property type="entry name" value="SPINDLE AND KINETOCHORE-ASSOCIATED PROTEIN 1"/>
    <property type="match status" value="1"/>
</dbReference>
<dbReference type="PANTHER" id="PTHR28573:SF1">
    <property type="entry name" value="SPINDLE AND KINETOCHORE-ASSOCIATED PROTEIN 1"/>
    <property type="match status" value="1"/>
</dbReference>